<feature type="transmembrane region" description="Helical" evidence="5">
    <location>
        <begin position="222"/>
        <end position="240"/>
    </location>
</feature>
<dbReference type="InterPro" id="IPR005828">
    <property type="entry name" value="MFS_sugar_transport-like"/>
</dbReference>
<evidence type="ECO:0000256" key="5">
    <source>
        <dbReference type="SAM" id="Phobius"/>
    </source>
</evidence>
<protein>
    <recommendedName>
        <fullName evidence="6">Major facilitator superfamily (MFS) profile domain-containing protein</fullName>
    </recommendedName>
</protein>
<dbReference type="CDD" id="cd17317">
    <property type="entry name" value="MFS_SLC22"/>
    <property type="match status" value="1"/>
</dbReference>
<dbReference type="Gene3D" id="1.20.1250.20">
    <property type="entry name" value="MFS general substrate transporter like domains"/>
    <property type="match status" value="1"/>
</dbReference>
<feature type="transmembrane region" description="Helical" evidence="5">
    <location>
        <begin position="359"/>
        <end position="379"/>
    </location>
</feature>
<dbReference type="Pfam" id="PF00083">
    <property type="entry name" value="Sugar_tr"/>
    <property type="match status" value="1"/>
</dbReference>
<keyword evidence="2 5" id="KW-0812">Transmembrane</keyword>
<dbReference type="EMBL" id="CALNXK010000120">
    <property type="protein sequence ID" value="CAH3161433.1"/>
    <property type="molecule type" value="Genomic_DNA"/>
</dbReference>
<evidence type="ECO:0000259" key="6">
    <source>
        <dbReference type="PROSITE" id="PS50850"/>
    </source>
</evidence>
<dbReference type="PROSITE" id="PS50850">
    <property type="entry name" value="MFS"/>
    <property type="match status" value="1"/>
</dbReference>
<dbReference type="Proteomes" id="UP001159405">
    <property type="component" value="Unassembled WGS sequence"/>
</dbReference>
<evidence type="ECO:0000256" key="1">
    <source>
        <dbReference type="ARBA" id="ARBA00004141"/>
    </source>
</evidence>
<dbReference type="InterPro" id="IPR005829">
    <property type="entry name" value="Sugar_transporter_CS"/>
</dbReference>
<organism evidence="7 8">
    <name type="scientific">Porites lobata</name>
    <dbReference type="NCBI Taxonomy" id="104759"/>
    <lineage>
        <taxon>Eukaryota</taxon>
        <taxon>Metazoa</taxon>
        <taxon>Cnidaria</taxon>
        <taxon>Anthozoa</taxon>
        <taxon>Hexacorallia</taxon>
        <taxon>Scleractinia</taxon>
        <taxon>Fungiina</taxon>
        <taxon>Poritidae</taxon>
        <taxon>Porites</taxon>
    </lineage>
</organism>
<feature type="transmembrane region" description="Helical" evidence="5">
    <location>
        <begin position="452"/>
        <end position="473"/>
    </location>
</feature>
<evidence type="ECO:0000256" key="3">
    <source>
        <dbReference type="ARBA" id="ARBA00022989"/>
    </source>
</evidence>
<sequence length="513" mass="57426">MTLTTDQYLEKIGSFGRYQISLLIFLNGLMFFWFGWPVMIVAFITAEPAWKCVSNSSVCPLNGTMRPRHDNYSFRCDIPRDQWEFVDDFTSVVTEFDLVCERGLYGTIGSSMIFVGFFLGGVAVGPFSDKFGRKITMYISGAIVSIFSLVAAFPHAFWLFAFFRCLIGFGIGGYSIASYVLLTELVGIRHRSTAGCSIWYSFNLSNMALAGLAYLVRDWRKLSLIMGAPAIPFLLGWFFSPESVRWFLVKGKTKQAENILHKVAKFNKKPIPHEKLQDCEKQRLGDLRDLFKSKSIAHKTLVSWFCWFVNGMVYYGVSFSSPTVGGNMYLNFFITSTIALVAYPALAWGCNRFGRKKTICCGLFFSAFGAFGSVLLTLFDDGKNTGILVGKIIFSLCIAKFFIVFAFDGFYVYSAELFPTVIRNIGMGTSTSAARVGSFLSPYVVFSQRVHPLLPFGIMGINALIAALLCMTLPETRNQPTLETFTTSDQQGDTMKEMMVKESDDGHTDDSRL</sequence>
<dbReference type="InterPro" id="IPR020846">
    <property type="entry name" value="MFS_dom"/>
</dbReference>
<keyword evidence="4 5" id="KW-0472">Membrane</keyword>
<feature type="transmembrane region" description="Helical" evidence="5">
    <location>
        <begin position="329"/>
        <end position="347"/>
    </location>
</feature>
<keyword evidence="8" id="KW-1185">Reference proteome</keyword>
<proteinExistence type="predicted"/>
<dbReference type="InterPro" id="IPR036259">
    <property type="entry name" value="MFS_trans_sf"/>
</dbReference>
<reference evidence="7 8" key="1">
    <citation type="submission" date="2022-05" db="EMBL/GenBank/DDBJ databases">
        <authorList>
            <consortium name="Genoscope - CEA"/>
            <person name="William W."/>
        </authorList>
    </citation>
    <scope>NUCLEOTIDE SEQUENCE [LARGE SCALE GENOMIC DNA]</scope>
</reference>
<feature type="transmembrane region" description="Helical" evidence="5">
    <location>
        <begin position="20"/>
        <end position="44"/>
    </location>
</feature>
<comment type="subcellular location">
    <subcellularLocation>
        <location evidence="1">Membrane</location>
        <topology evidence="1">Multi-pass membrane protein</topology>
    </subcellularLocation>
</comment>
<feature type="transmembrane region" description="Helical" evidence="5">
    <location>
        <begin position="301"/>
        <end position="317"/>
    </location>
</feature>
<feature type="transmembrane region" description="Helical" evidence="5">
    <location>
        <begin position="135"/>
        <end position="153"/>
    </location>
</feature>
<dbReference type="PROSITE" id="PS00216">
    <property type="entry name" value="SUGAR_TRANSPORT_1"/>
    <property type="match status" value="1"/>
</dbReference>
<accession>A0ABN8QDB1</accession>
<dbReference type="PROSITE" id="PS00217">
    <property type="entry name" value="SUGAR_TRANSPORT_2"/>
    <property type="match status" value="1"/>
</dbReference>
<evidence type="ECO:0000313" key="7">
    <source>
        <dbReference type="EMBL" id="CAH3161433.1"/>
    </source>
</evidence>
<evidence type="ECO:0000256" key="4">
    <source>
        <dbReference type="ARBA" id="ARBA00023136"/>
    </source>
</evidence>
<feature type="domain" description="Major facilitator superfamily (MFS) profile" evidence="6">
    <location>
        <begin position="23"/>
        <end position="478"/>
    </location>
</feature>
<feature type="transmembrane region" description="Helical" evidence="5">
    <location>
        <begin position="104"/>
        <end position="123"/>
    </location>
</feature>
<feature type="transmembrane region" description="Helical" evidence="5">
    <location>
        <begin position="159"/>
        <end position="182"/>
    </location>
</feature>
<keyword evidence="3 5" id="KW-1133">Transmembrane helix</keyword>
<evidence type="ECO:0000313" key="8">
    <source>
        <dbReference type="Proteomes" id="UP001159405"/>
    </source>
</evidence>
<name>A0ABN8QDB1_9CNID</name>
<evidence type="ECO:0000256" key="2">
    <source>
        <dbReference type="ARBA" id="ARBA00022692"/>
    </source>
</evidence>
<dbReference type="SUPFAM" id="SSF103473">
    <property type="entry name" value="MFS general substrate transporter"/>
    <property type="match status" value="1"/>
</dbReference>
<gene>
    <name evidence="7" type="ORF">PLOB_00004859</name>
</gene>
<dbReference type="PANTHER" id="PTHR24064">
    <property type="entry name" value="SOLUTE CARRIER FAMILY 22 MEMBER"/>
    <property type="match status" value="1"/>
</dbReference>
<feature type="transmembrane region" description="Helical" evidence="5">
    <location>
        <begin position="194"/>
        <end position="216"/>
    </location>
</feature>
<comment type="caution">
    <text evidence="7">The sequence shown here is derived from an EMBL/GenBank/DDBJ whole genome shotgun (WGS) entry which is preliminary data.</text>
</comment>
<feature type="transmembrane region" description="Helical" evidence="5">
    <location>
        <begin position="391"/>
        <end position="413"/>
    </location>
</feature>